<feature type="transmembrane region" description="Helical" evidence="5">
    <location>
        <begin position="200"/>
        <end position="222"/>
    </location>
</feature>
<evidence type="ECO:0000256" key="5">
    <source>
        <dbReference type="SAM" id="Phobius"/>
    </source>
</evidence>
<dbReference type="WBParaSite" id="HPLM_0000955201-mRNA-1">
    <property type="protein sequence ID" value="HPLM_0000955201-mRNA-1"/>
    <property type="gene ID" value="HPLM_0000955201"/>
</dbReference>
<evidence type="ECO:0000313" key="8">
    <source>
        <dbReference type="Proteomes" id="UP000268014"/>
    </source>
</evidence>
<evidence type="ECO:0000256" key="4">
    <source>
        <dbReference type="ARBA" id="ARBA00023136"/>
    </source>
</evidence>
<dbReference type="GO" id="GO:0005774">
    <property type="term" value="C:vacuolar membrane"/>
    <property type="evidence" value="ECO:0007669"/>
    <property type="project" value="TreeGrafter"/>
</dbReference>
<feature type="transmembrane region" description="Helical" evidence="5">
    <location>
        <begin position="266"/>
        <end position="285"/>
    </location>
</feature>
<keyword evidence="4 5" id="KW-0472">Membrane</keyword>
<dbReference type="Proteomes" id="UP000268014">
    <property type="component" value="Unassembled WGS sequence"/>
</dbReference>
<feature type="transmembrane region" description="Helical" evidence="5">
    <location>
        <begin position="158"/>
        <end position="179"/>
    </location>
</feature>
<evidence type="ECO:0000313" key="9">
    <source>
        <dbReference type="WBParaSite" id="HPLM_0000955201-mRNA-1"/>
    </source>
</evidence>
<protein>
    <submittedName>
        <fullName evidence="9">Aa_trans domain-containing protein</fullName>
    </submittedName>
</protein>
<dbReference type="OMA" id="IANIIMW"/>
<accession>A0A0N4WFP1</accession>
<dbReference type="InterPro" id="IPR013057">
    <property type="entry name" value="AA_transpt_TM"/>
</dbReference>
<evidence type="ECO:0000259" key="6">
    <source>
        <dbReference type="Pfam" id="PF01490"/>
    </source>
</evidence>
<keyword evidence="2 5" id="KW-0812">Transmembrane</keyword>
<dbReference type="STRING" id="6290.A0A0N4WFP1"/>
<dbReference type="GO" id="GO:0015179">
    <property type="term" value="F:L-amino acid transmembrane transporter activity"/>
    <property type="evidence" value="ECO:0007669"/>
    <property type="project" value="TreeGrafter"/>
</dbReference>
<keyword evidence="3 5" id="KW-1133">Transmembrane helix</keyword>
<organism evidence="9">
    <name type="scientific">Haemonchus placei</name>
    <name type="common">Barber's pole worm</name>
    <dbReference type="NCBI Taxonomy" id="6290"/>
    <lineage>
        <taxon>Eukaryota</taxon>
        <taxon>Metazoa</taxon>
        <taxon>Ecdysozoa</taxon>
        <taxon>Nematoda</taxon>
        <taxon>Chromadorea</taxon>
        <taxon>Rhabditida</taxon>
        <taxon>Rhabditina</taxon>
        <taxon>Rhabditomorpha</taxon>
        <taxon>Strongyloidea</taxon>
        <taxon>Trichostrongylidae</taxon>
        <taxon>Haemonchus</taxon>
    </lineage>
</organism>
<gene>
    <name evidence="7" type="ORF">HPLM_LOCUS9544</name>
</gene>
<evidence type="ECO:0000256" key="3">
    <source>
        <dbReference type="ARBA" id="ARBA00022989"/>
    </source>
</evidence>
<dbReference type="OrthoDB" id="1684102at2759"/>
<dbReference type="EMBL" id="UZAF01017087">
    <property type="protein sequence ID" value="VDO37794.1"/>
    <property type="molecule type" value="Genomic_DNA"/>
</dbReference>
<reference evidence="7 8" key="2">
    <citation type="submission" date="2018-11" db="EMBL/GenBank/DDBJ databases">
        <authorList>
            <consortium name="Pathogen Informatics"/>
        </authorList>
    </citation>
    <scope>NUCLEOTIDE SEQUENCE [LARGE SCALE GENOMIC DNA]</scope>
    <source>
        <strain evidence="7 8">MHpl1</strain>
    </source>
</reference>
<keyword evidence="8" id="KW-1185">Reference proteome</keyword>
<sequence length="299" mass="33637">MIGPGCFSVAMAFKQGGLWILQHFDVGTNLTIKELLLLYTIPTILINFVRSIRAVTIVCTIGNIFIFASIALILEELFTSEHHWKELPWVTSFDGVLPLENKLKHPQDMLGWTGVLTTGMSLVTIIYSYCGFYGYITFGNAVQGSVTLNLPDSTVNVVVKFLLIFVVFFGNVLQLYVIIEMLWPKIKEKLVLRAYQTITISLLEYLFRIGVVCFAMLWAIAIPNLNEIIPFVGITAGMLLSLIIPSVIDVIVFYPVRSKSDSVIKLIWFVMHNLFLFIVGCFFLVSGLQANIVQLINKQ</sequence>
<feature type="transmembrane region" description="Helical" evidence="5">
    <location>
        <begin position="110"/>
        <end position="138"/>
    </location>
</feature>
<feature type="domain" description="Amino acid transporter transmembrane" evidence="6">
    <location>
        <begin position="96"/>
        <end position="288"/>
    </location>
</feature>
<dbReference type="PANTHER" id="PTHR22950:SF193">
    <property type="entry name" value="AMINO ACID TRANSPORTER TRANSMEMBRANE DOMAIN-CONTAINING PROTEIN"/>
    <property type="match status" value="1"/>
</dbReference>
<proteinExistence type="predicted"/>
<feature type="transmembrane region" description="Helical" evidence="5">
    <location>
        <begin position="52"/>
        <end position="74"/>
    </location>
</feature>
<comment type="subcellular location">
    <subcellularLocation>
        <location evidence="1">Membrane</location>
        <topology evidence="1">Multi-pass membrane protein</topology>
    </subcellularLocation>
</comment>
<dbReference type="PANTHER" id="PTHR22950">
    <property type="entry name" value="AMINO ACID TRANSPORTER"/>
    <property type="match status" value="1"/>
</dbReference>
<evidence type="ECO:0000313" key="7">
    <source>
        <dbReference type="EMBL" id="VDO37794.1"/>
    </source>
</evidence>
<name>A0A0N4WFP1_HAEPC</name>
<evidence type="ECO:0000256" key="2">
    <source>
        <dbReference type="ARBA" id="ARBA00022692"/>
    </source>
</evidence>
<dbReference type="Pfam" id="PF01490">
    <property type="entry name" value="Aa_trans"/>
    <property type="match status" value="1"/>
</dbReference>
<reference evidence="9" key="1">
    <citation type="submission" date="2017-02" db="UniProtKB">
        <authorList>
            <consortium name="WormBaseParasite"/>
        </authorList>
    </citation>
    <scope>IDENTIFICATION</scope>
</reference>
<feature type="transmembrane region" description="Helical" evidence="5">
    <location>
        <begin position="228"/>
        <end position="254"/>
    </location>
</feature>
<dbReference type="AlphaFoldDB" id="A0A0N4WFP1"/>
<evidence type="ECO:0000256" key="1">
    <source>
        <dbReference type="ARBA" id="ARBA00004141"/>
    </source>
</evidence>